<evidence type="ECO:0000313" key="2">
    <source>
        <dbReference type="Proteomes" id="UP000199103"/>
    </source>
</evidence>
<dbReference type="OrthoDB" id="3715304at2"/>
<dbReference type="AlphaFoldDB" id="A0A1H1QL06"/>
<organism evidence="1 2">
    <name type="scientific">Microlunatus soli</name>
    <dbReference type="NCBI Taxonomy" id="630515"/>
    <lineage>
        <taxon>Bacteria</taxon>
        <taxon>Bacillati</taxon>
        <taxon>Actinomycetota</taxon>
        <taxon>Actinomycetes</taxon>
        <taxon>Propionibacteriales</taxon>
        <taxon>Propionibacteriaceae</taxon>
        <taxon>Microlunatus</taxon>
    </lineage>
</organism>
<dbReference type="SUPFAM" id="SSF52317">
    <property type="entry name" value="Class I glutamine amidotransferase-like"/>
    <property type="match status" value="1"/>
</dbReference>
<accession>A0A1H1QL06</accession>
<dbReference type="Proteomes" id="UP000199103">
    <property type="component" value="Chromosome I"/>
</dbReference>
<gene>
    <name evidence="1" type="ORF">SAMN04489812_1307</name>
</gene>
<dbReference type="Pfam" id="PF14871">
    <property type="entry name" value="GHL6"/>
    <property type="match status" value="1"/>
</dbReference>
<dbReference type="STRING" id="630515.SAMN04489812_1307"/>
<dbReference type="CDD" id="cd03143">
    <property type="entry name" value="A4_beta-galactosidase_middle_domain"/>
    <property type="match status" value="1"/>
</dbReference>
<name>A0A1H1QL06_9ACTN</name>
<dbReference type="InterPro" id="IPR017853">
    <property type="entry name" value="GH"/>
</dbReference>
<dbReference type="InterPro" id="IPR029062">
    <property type="entry name" value="Class_I_gatase-like"/>
</dbReference>
<dbReference type="SUPFAM" id="SSF51445">
    <property type="entry name" value="(Trans)glycosidases"/>
    <property type="match status" value="2"/>
</dbReference>
<keyword evidence="2" id="KW-1185">Reference proteome</keyword>
<dbReference type="Gene3D" id="3.20.20.80">
    <property type="entry name" value="Glycosidases"/>
    <property type="match status" value="1"/>
</dbReference>
<dbReference type="EMBL" id="LT629772">
    <property type="protein sequence ID" value="SDS24085.1"/>
    <property type="molecule type" value="Genomic_DNA"/>
</dbReference>
<dbReference type="InterPro" id="IPR028212">
    <property type="entry name" value="GHL6"/>
</dbReference>
<dbReference type="Gene3D" id="3.40.50.880">
    <property type="match status" value="1"/>
</dbReference>
<proteinExistence type="predicted"/>
<protein>
    <submittedName>
        <fullName evidence="1">Beta-galactosidase trimerisation domain-containing protein</fullName>
    </submittedName>
</protein>
<reference evidence="1 2" key="1">
    <citation type="submission" date="2016-10" db="EMBL/GenBank/DDBJ databases">
        <authorList>
            <person name="de Groot N.N."/>
        </authorList>
    </citation>
    <scope>NUCLEOTIDE SEQUENCE [LARGE SCALE GENOMIC DNA]</scope>
    <source>
        <strain evidence="1 2">DSM 21800</strain>
    </source>
</reference>
<dbReference type="RefSeq" id="WP_091521692.1">
    <property type="nucleotide sequence ID" value="NZ_LT629772.1"/>
</dbReference>
<sequence length="737" mass="82371">MTTTNPSLAADEPWYRRTYRWGQTNLTENDPERYDDNWWRKHWRDTAVQGVIINAGGIVAYYPSKLPLHHRAEALGDRDLYGEIVTSARDEGLTVVARMDSNRVAEDFFAAHPDWICRDKDQNPIKAADKYITCVNSPYYSDYLPQVLTEIIERSQPDGFADNSWAGLPRSSICYCQHCADLFQQTSGLTLPTEHDWTSENYRAWVRWNYQRRTDIWDLNNKVTTSAGGPDCLWFGMLSGEVLNNSQRFIDLRAILQRSELIMLDHQRRNAADGFEHNTEAGRRLHELLGWDKLIPESTPQYQNAEPSFRVGSMPEAEVRLWATAGFAGGIQPWWHHIGSQHDDRRQYRYARALFGWHRDNLDVLVDRTPVADVGVVWSQQNNDFGGRDQARTITHDPYRGVVRALNTAGVGYLPVHVDDLETARDRFSVLVLPNLMVLSDAQLAAITAFAEAGGSVIATGETSRLDGDGARRTSLGLGDLFGIEFTEDAHGARGMADINIEVHERHSYLRLAPELRAGVDGPADQSAPAPDGSRHPVLARLDETDLLPFGGYLPVAEVSGSDLEVLATFVPDFPIFPPETSWMRTPRTDVPAVLAGRHRAGGRLVWLLADLDRGFAHDEQPDHATVIANAVRWAIGGRPSCQIDGHGLVNGSLFRQQGRTILHLTNRVMTSKVPGREPYVVPVGPVGVRIRNDDEVAPRISLRVGGGEIAGSVDDGYLSFTVDRVHDHEVVIIEHV</sequence>
<evidence type="ECO:0000313" key="1">
    <source>
        <dbReference type="EMBL" id="SDS24085.1"/>
    </source>
</evidence>